<sequence length="76" mass="7291" precursor="true">MSRPRILCLASSSAFLACLLTSGCGESGGVSAISASSYEKATGDAAGGGTPPPAVAKAKQKKGFGAAPGPMAPPPQ</sequence>
<dbReference type="KEGG" id="agv:OJF2_20210"/>
<keyword evidence="2" id="KW-0732">Signal</keyword>
<dbReference type="EMBL" id="CP042997">
    <property type="protein sequence ID" value="QEH33519.1"/>
    <property type="molecule type" value="Genomic_DNA"/>
</dbReference>
<dbReference type="Proteomes" id="UP000324233">
    <property type="component" value="Chromosome"/>
</dbReference>
<feature type="chain" id="PRO_5023150781" description="Lipoprotein" evidence="2">
    <location>
        <begin position="17"/>
        <end position="76"/>
    </location>
</feature>
<evidence type="ECO:0000256" key="1">
    <source>
        <dbReference type="SAM" id="MobiDB-lite"/>
    </source>
</evidence>
<dbReference type="PROSITE" id="PS51257">
    <property type="entry name" value="PROKAR_LIPOPROTEIN"/>
    <property type="match status" value="1"/>
</dbReference>
<name>A0A5B9VZU2_9BACT</name>
<feature type="region of interest" description="Disordered" evidence="1">
    <location>
        <begin position="41"/>
        <end position="76"/>
    </location>
</feature>
<feature type="signal peptide" evidence="2">
    <location>
        <begin position="1"/>
        <end position="16"/>
    </location>
</feature>
<reference evidence="3 4" key="1">
    <citation type="submission" date="2019-08" db="EMBL/GenBank/DDBJ databases">
        <title>Deep-cultivation of Planctomycetes and their phenomic and genomic characterization uncovers novel biology.</title>
        <authorList>
            <person name="Wiegand S."/>
            <person name="Jogler M."/>
            <person name="Boedeker C."/>
            <person name="Pinto D."/>
            <person name="Vollmers J."/>
            <person name="Rivas-Marin E."/>
            <person name="Kohn T."/>
            <person name="Peeters S.H."/>
            <person name="Heuer A."/>
            <person name="Rast P."/>
            <person name="Oberbeckmann S."/>
            <person name="Bunk B."/>
            <person name="Jeske O."/>
            <person name="Meyerdierks A."/>
            <person name="Storesund J.E."/>
            <person name="Kallscheuer N."/>
            <person name="Luecker S."/>
            <person name="Lage O.M."/>
            <person name="Pohl T."/>
            <person name="Merkel B.J."/>
            <person name="Hornburger P."/>
            <person name="Mueller R.-W."/>
            <person name="Bruemmer F."/>
            <person name="Labrenz M."/>
            <person name="Spormann A.M."/>
            <person name="Op den Camp H."/>
            <person name="Overmann J."/>
            <person name="Amann R."/>
            <person name="Jetten M.S.M."/>
            <person name="Mascher T."/>
            <person name="Medema M.H."/>
            <person name="Devos D.P."/>
            <person name="Kaster A.-K."/>
            <person name="Ovreas L."/>
            <person name="Rohde M."/>
            <person name="Galperin M.Y."/>
            <person name="Jogler C."/>
        </authorList>
    </citation>
    <scope>NUCLEOTIDE SEQUENCE [LARGE SCALE GENOMIC DNA]</scope>
    <source>
        <strain evidence="3 4">OJF2</strain>
    </source>
</reference>
<gene>
    <name evidence="3" type="ORF">OJF2_20210</name>
</gene>
<evidence type="ECO:0000256" key="2">
    <source>
        <dbReference type="SAM" id="SignalP"/>
    </source>
</evidence>
<organism evidence="3 4">
    <name type="scientific">Aquisphaera giovannonii</name>
    <dbReference type="NCBI Taxonomy" id="406548"/>
    <lineage>
        <taxon>Bacteria</taxon>
        <taxon>Pseudomonadati</taxon>
        <taxon>Planctomycetota</taxon>
        <taxon>Planctomycetia</taxon>
        <taxon>Isosphaerales</taxon>
        <taxon>Isosphaeraceae</taxon>
        <taxon>Aquisphaera</taxon>
    </lineage>
</organism>
<protein>
    <recommendedName>
        <fullName evidence="5">Lipoprotein</fullName>
    </recommendedName>
</protein>
<dbReference type="AlphaFoldDB" id="A0A5B9VZU2"/>
<evidence type="ECO:0008006" key="5">
    <source>
        <dbReference type="Google" id="ProtNLM"/>
    </source>
</evidence>
<accession>A0A5B9VZU2</accession>
<evidence type="ECO:0000313" key="3">
    <source>
        <dbReference type="EMBL" id="QEH33519.1"/>
    </source>
</evidence>
<keyword evidence="4" id="KW-1185">Reference proteome</keyword>
<evidence type="ECO:0000313" key="4">
    <source>
        <dbReference type="Proteomes" id="UP000324233"/>
    </source>
</evidence>
<proteinExistence type="predicted"/>